<evidence type="ECO:0008006" key="3">
    <source>
        <dbReference type="Google" id="ProtNLM"/>
    </source>
</evidence>
<proteinExistence type="predicted"/>
<name>A0A0T5PCS5_9RHOB</name>
<sequence length="116" mass="12788">MSRPDMSPAARRERAGQPAFAEQWHAQVTAVVEVLVADGKLDAAEWSRALGAELDRRSAEGAPDTDETYYAAFLGVLERMLDEARMAGTEDVTRRESDWRQAYLSTPHGQPVALKG</sequence>
<dbReference type="SUPFAM" id="SSF50090">
    <property type="entry name" value="Electron transport accessory proteins"/>
    <property type="match status" value="1"/>
</dbReference>
<dbReference type="PATRIC" id="fig|540747.5.peg.2357"/>
<protein>
    <recommendedName>
        <fullName evidence="3">Nitrile hydratase accessory protein</fullName>
    </recommendedName>
</protein>
<keyword evidence="2" id="KW-1185">Reference proteome</keyword>
<dbReference type="EMBL" id="LAXI01000002">
    <property type="protein sequence ID" value="KRS18842.1"/>
    <property type="molecule type" value="Genomic_DNA"/>
</dbReference>
<dbReference type="Proteomes" id="UP000051401">
    <property type="component" value="Unassembled WGS sequence"/>
</dbReference>
<dbReference type="InterPro" id="IPR008990">
    <property type="entry name" value="Elect_transpt_acc-like_dom_sf"/>
</dbReference>
<dbReference type="AlphaFoldDB" id="A0A0T5PCS5"/>
<dbReference type="InterPro" id="IPR042262">
    <property type="entry name" value="CN_hydtase_beta_C"/>
</dbReference>
<dbReference type="OrthoDB" id="9811616at2"/>
<organism evidence="1 2">
    <name type="scientific">Roseovarius indicus</name>
    <dbReference type="NCBI Taxonomy" id="540747"/>
    <lineage>
        <taxon>Bacteria</taxon>
        <taxon>Pseudomonadati</taxon>
        <taxon>Pseudomonadota</taxon>
        <taxon>Alphaproteobacteria</taxon>
        <taxon>Rhodobacterales</taxon>
        <taxon>Roseobacteraceae</taxon>
        <taxon>Roseovarius</taxon>
    </lineage>
</organism>
<evidence type="ECO:0000313" key="1">
    <source>
        <dbReference type="EMBL" id="KRS18842.1"/>
    </source>
</evidence>
<dbReference type="STRING" id="540747.SAMN04488031_103454"/>
<reference evidence="1 2" key="1">
    <citation type="submission" date="2015-04" db="EMBL/GenBank/DDBJ databases">
        <title>The draft genome sequence of Roseovarius indicus B108T.</title>
        <authorList>
            <person name="Li G."/>
            <person name="Lai Q."/>
            <person name="Shao Z."/>
            <person name="Yan P."/>
        </authorList>
    </citation>
    <scope>NUCLEOTIDE SEQUENCE [LARGE SCALE GENOMIC DNA]</scope>
    <source>
        <strain evidence="1 2">B108</strain>
    </source>
</reference>
<comment type="caution">
    <text evidence="1">The sequence shown here is derived from an EMBL/GenBank/DDBJ whole genome shotgun (WGS) entry which is preliminary data.</text>
</comment>
<dbReference type="RefSeq" id="WP_057813507.1">
    <property type="nucleotide sequence ID" value="NZ_FOMY01000003.1"/>
</dbReference>
<accession>A0A0T5PCS5</accession>
<dbReference type="Gene3D" id="1.10.472.20">
    <property type="entry name" value="Nitrile hydratase, beta subunit"/>
    <property type="match status" value="1"/>
</dbReference>
<evidence type="ECO:0000313" key="2">
    <source>
        <dbReference type="Proteomes" id="UP000051401"/>
    </source>
</evidence>
<gene>
    <name evidence="1" type="ORF">XM52_03915</name>
</gene>